<reference evidence="3 4" key="1">
    <citation type="submission" date="2015-09" db="EMBL/GenBank/DDBJ databases">
        <title>Genome sequencing project for genomic taxonomy and phylogenomics of Bacillus-like bacteria.</title>
        <authorList>
            <person name="Liu B."/>
            <person name="Wang J."/>
            <person name="Zhu Y."/>
            <person name="Liu G."/>
            <person name="Chen Q."/>
            <person name="Chen Z."/>
            <person name="Lan J."/>
            <person name="Che J."/>
            <person name="Ge C."/>
            <person name="Shi H."/>
            <person name="Pan Z."/>
            <person name="Liu X."/>
        </authorList>
    </citation>
    <scope>NUCLEOTIDE SEQUENCE [LARGE SCALE GENOMIC DNA]</scope>
    <source>
        <strain evidence="3 4">LMG 18435</strain>
    </source>
</reference>
<dbReference type="Pfam" id="PF04203">
    <property type="entry name" value="Sortase"/>
    <property type="match status" value="1"/>
</dbReference>
<proteinExistence type="predicted"/>
<feature type="active site" description="Proton donor/acceptor" evidence="2">
    <location>
        <position position="123"/>
    </location>
</feature>
<dbReference type="GO" id="GO:0016787">
    <property type="term" value="F:hydrolase activity"/>
    <property type="evidence" value="ECO:0007669"/>
    <property type="project" value="UniProtKB-KW"/>
</dbReference>
<dbReference type="NCBIfam" id="TIGR01076">
    <property type="entry name" value="sortase_fam"/>
    <property type="match status" value="1"/>
</dbReference>
<comment type="caution">
    <text evidence="3">The sequence shown here is derived from an EMBL/GenBank/DDBJ whole genome shotgun (WGS) entry which is preliminary data.</text>
</comment>
<protein>
    <submittedName>
        <fullName evidence="3">Sortase</fullName>
    </submittedName>
</protein>
<dbReference type="RefSeq" id="WP_055741122.1">
    <property type="nucleotide sequence ID" value="NZ_JAAIWL010000040.1"/>
</dbReference>
<evidence type="ECO:0000313" key="4">
    <source>
        <dbReference type="Proteomes" id="UP000051888"/>
    </source>
</evidence>
<dbReference type="EMBL" id="LJJC01000004">
    <property type="protein sequence ID" value="KQL55342.1"/>
    <property type="molecule type" value="Genomic_DNA"/>
</dbReference>
<evidence type="ECO:0000256" key="2">
    <source>
        <dbReference type="PIRSR" id="PIRSR605754-1"/>
    </source>
</evidence>
<dbReference type="InterPro" id="IPR023365">
    <property type="entry name" value="Sortase_dom-sf"/>
</dbReference>
<dbReference type="OrthoDB" id="165822at2"/>
<feature type="active site" description="Acyl-thioester intermediate" evidence="2">
    <location>
        <position position="180"/>
    </location>
</feature>
<dbReference type="NCBIfam" id="NF033746">
    <property type="entry name" value="class_D_sortase"/>
    <property type="match status" value="1"/>
</dbReference>
<keyword evidence="1" id="KW-0378">Hydrolase</keyword>
<dbReference type="InterPro" id="IPR053525">
    <property type="entry name" value="Sortase_D"/>
</dbReference>
<dbReference type="SUPFAM" id="SSF63817">
    <property type="entry name" value="Sortase"/>
    <property type="match status" value="1"/>
</dbReference>
<accession>A0A0Q3TMW7</accession>
<dbReference type="Gene3D" id="2.40.260.10">
    <property type="entry name" value="Sortase"/>
    <property type="match status" value="1"/>
</dbReference>
<dbReference type="CDD" id="cd05828">
    <property type="entry name" value="Sortase_D_1"/>
    <property type="match status" value="1"/>
</dbReference>
<dbReference type="InterPro" id="IPR005754">
    <property type="entry name" value="Sortase"/>
</dbReference>
<name>A0A0Q3TMW7_9BACI</name>
<dbReference type="PATRIC" id="fig|157838.3.peg.781"/>
<dbReference type="AlphaFoldDB" id="A0A0Q3TMW7"/>
<keyword evidence="4" id="KW-1185">Reference proteome</keyword>
<sequence length="212" mass="23465">MKKRKTKIILFVSILLIILGVAFSTSNLFTFVRGYALYKMNKAYAAPSKKEETSGKKLHQTTQVLYPERPKQGENFGELYIPKLDATLPIFEGADENELAKGVGHYAGSVLPGEKDNSVLAGHRDTVFRKLGEVGKGDLLIVKTEAGKFTYKVNKVRIVDQNDRTVIVPRPTATLTVTTCYPFNFIGQAPKRYILVAYLLSKETGTGSSSQN</sequence>
<dbReference type="InterPro" id="IPR041999">
    <property type="entry name" value="Sortase_D_1"/>
</dbReference>
<evidence type="ECO:0000313" key="3">
    <source>
        <dbReference type="EMBL" id="KQL55342.1"/>
    </source>
</evidence>
<dbReference type="STRING" id="157838.AN964_03525"/>
<dbReference type="Proteomes" id="UP000051888">
    <property type="component" value="Unassembled WGS sequence"/>
</dbReference>
<evidence type="ECO:0000256" key="1">
    <source>
        <dbReference type="ARBA" id="ARBA00022801"/>
    </source>
</evidence>
<organism evidence="3 4">
    <name type="scientific">Heyndrickxia shackletonii</name>
    <dbReference type="NCBI Taxonomy" id="157838"/>
    <lineage>
        <taxon>Bacteria</taxon>
        <taxon>Bacillati</taxon>
        <taxon>Bacillota</taxon>
        <taxon>Bacilli</taxon>
        <taxon>Bacillales</taxon>
        <taxon>Bacillaceae</taxon>
        <taxon>Heyndrickxia</taxon>
    </lineage>
</organism>
<gene>
    <name evidence="3" type="ORF">AN964_03525</name>
</gene>